<dbReference type="AlphaFoldDB" id="A0A0F9TKR5"/>
<proteinExistence type="predicted"/>
<accession>A0A0F9TKR5</accession>
<dbReference type="EMBL" id="LAZR01000211">
    <property type="protein sequence ID" value="KKN81780.1"/>
    <property type="molecule type" value="Genomic_DNA"/>
</dbReference>
<organism evidence="1">
    <name type="scientific">marine sediment metagenome</name>
    <dbReference type="NCBI Taxonomy" id="412755"/>
    <lineage>
        <taxon>unclassified sequences</taxon>
        <taxon>metagenomes</taxon>
        <taxon>ecological metagenomes</taxon>
    </lineage>
</organism>
<sequence length="178" mass="20275">MTETGVVDPNSTVDPNSAEAIAMSLVPMFMDGTKKAVYLGYIIAHFSITEALELANTSMRTLLRWRMDDLDFDSIEKLCKTDLRKKLSKELSDIEFSRNFKLFMAKDFSVLFKDAKDEELTDDEKKYLVSIRKYYTPQNLAIIKQLTGDKDANPAGFNFSQLTMTLKRTQESITISAE</sequence>
<evidence type="ECO:0000313" key="1">
    <source>
        <dbReference type="EMBL" id="KKN81780.1"/>
    </source>
</evidence>
<comment type="caution">
    <text evidence="1">The sequence shown here is derived from an EMBL/GenBank/DDBJ whole genome shotgun (WGS) entry which is preliminary data.</text>
</comment>
<reference evidence="1" key="1">
    <citation type="journal article" date="2015" name="Nature">
        <title>Complex archaea that bridge the gap between prokaryotes and eukaryotes.</title>
        <authorList>
            <person name="Spang A."/>
            <person name="Saw J.H."/>
            <person name="Jorgensen S.L."/>
            <person name="Zaremba-Niedzwiedzka K."/>
            <person name="Martijn J."/>
            <person name="Lind A.E."/>
            <person name="van Eijk R."/>
            <person name="Schleper C."/>
            <person name="Guy L."/>
            <person name="Ettema T.J."/>
        </authorList>
    </citation>
    <scope>NUCLEOTIDE SEQUENCE</scope>
</reference>
<gene>
    <name evidence="1" type="ORF">LCGC14_0316920</name>
</gene>
<protein>
    <submittedName>
        <fullName evidence="1">Uncharacterized protein</fullName>
    </submittedName>
</protein>
<name>A0A0F9TKR5_9ZZZZ</name>